<keyword evidence="3" id="KW-1185">Reference proteome</keyword>
<protein>
    <submittedName>
        <fullName evidence="2">Uncharacterized protein</fullName>
    </submittedName>
</protein>
<evidence type="ECO:0000313" key="3">
    <source>
        <dbReference type="Proteomes" id="UP000683925"/>
    </source>
</evidence>
<evidence type="ECO:0000313" key="2">
    <source>
        <dbReference type="EMBL" id="CAD8157788.1"/>
    </source>
</evidence>
<gene>
    <name evidence="2" type="ORF">POCTA_138.1.T0340160</name>
</gene>
<keyword evidence="1" id="KW-0175">Coiled coil</keyword>
<name>A0A8S1TZS2_PAROT</name>
<proteinExistence type="predicted"/>
<accession>A0A8S1TZS2</accession>
<dbReference type="Proteomes" id="UP000683925">
    <property type="component" value="Unassembled WGS sequence"/>
</dbReference>
<sequence>MFLARGMFPRGQTKPLELDKEHKGDLKNDLLFSNIKQVYSNRPKVIKSRKGLLPTKGENKSDQIDFGSDVKGDPRFGLQVYGEFRLVFQYKSQLLELVYFYFNDSMRPKETMRLIQGYRLILIQALAIVLLNYKHNRLEDLIVKFILNKFQQNKVQLFKIIIYKKKKKRAQLRNLNNVEKKLDKINQQITNVTLRSESKHDGYKFKNNSDYHSLDSRSSYLYKVMMLIYKTFAINQLHLS</sequence>
<reference evidence="2" key="1">
    <citation type="submission" date="2021-01" db="EMBL/GenBank/DDBJ databases">
        <authorList>
            <consortium name="Genoscope - CEA"/>
            <person name="William W."/>
        </authorList>
    </citation>
    <scope>NUCLEOTIDE SEQUENCE</scope>
</reference>
<organism evidence="2 3">
    <name type="scientific">Paramecium octaurelia</name>
    <dbReference type="NCBI Taxonomy" id="43137"/>
    <lineage>
        <taxon>Eukaryota</taxon>
        <taxon>Sar</taxon>
        <taxon>Alveolata</taxon>
        <taxon>Ciliophora</taxon>
        <taxon>Intramacronucleata</taxon>
        <taxon>Oligohymenophorea</taxon>
        <taxon>Peniculida</taxon>
        <taxon>Parameciidae</taxon>
        <taxon>Paramecium</taxon>
    </lineage>
</organism>
<dbReference type="AlphaFoldDB" id="A0A8S1TZS2"/>
<comment type="caution">
    <text evidence="2">The sequence shown here is derived from an EMBL/GenBank/DDBJ whole genome shotgun (WGS) entry which is preliminary data.</text>
</comment>
<feature type="coiled-coil region" evidence="1">
    <location>
        <begin position="168"/>
        <end position="195"/>
    </location>
</feature>
<evidence type="ECO:0000256" key="1">
    <source>
        <dbReference type="SAM" id="Coils"/>
    </source>
</evidence>
<dbReference type="EMBL" id="CAJJDP010000034">
    <property type="protein sequence ID" value="CAD8157788.1"/>
    <property type="molecule type" value="Genomic_DNA"/>
</dbReference>